<evidence type="ECO:0000313" key="4">
    <source>
        <dbReference type="Proteomes" id="UP000198873"/>
    </source>
</evidence>
<evidence type="ECO:0000313" key="3">
    <source>
        <dbReference type="EMBL" id="SFT15684.1"/>
    </source>
</evidence>
<keyword evidence="1" id="KW-1133">Transmembrane helix</keyword>
<dbReference type="PANTHER" id="PTHR30590:SF2">
    <property type="entry name" value="INNER MEMBRANE PROTEIN"/>
    <property type="match status" value="1"/>
</dbReference>
<dbReference type="STRING" id="1176198.SAMN05444716_10984"/>
<evidence type="ECO:0000259" key="2">
    <source>
        <dbReference type="Pfam" id="PF04235"/>
    </source>
</evidence>
<reference evidence="4" key="1">
    <citation type="submission" date="2016-10" db="EMBL/GenBank/DDBJ databases">
        <authorList>
            <person name="Varghese N."/>
            <person name="Submissions S."/>
        </authorList>
    </citation>
    <scope>NUCLEOTIDE SEQUENCE [LARGE SCALE GENOMIC DNA]</scope>
    <source>
        <strain evidence="4">CGMCC 4.7047</strain>
    </source>
</reference>
<proteinExistence type="predicted"/>
<organism evidence="3 4">
    <name type="scientific">Streptomyces harbinensis</name>
    <dbReference type="NCBI Taxonomy" id="1176198"/>
    <lineage>
        <taxon>Bacteria</taxon>
        <taxon>Bacillati</taxon>
        <taxon>Actinomycetota</taxon>
        <taxon>Actinomycetes</taxon>
        <taxon>Kitasatosporales</taxon>
        <taxon>Streptomycetaceae</taxon>
        <taxon>Streptomyces</taxon>
    </lineage>
</organism>
<feature type="transmembrane region" description="Helical" evidence="1">
    <location>
        <begin position="138"/>
        <end position="154"/>
    </location>
</feature>
<feature type="transmembrane region" description="Helical" evidence="1">
    <location>
        <begin position="266"/>
        <end position="282"/>
    </location>
</feature>
<keyword evidence="4" id="KW-1185">Reference proteome</keyword>
<feature type="transmembrane region" description="Helical" evidence="1">
    <location>
        <begin position="166"/>
        <end position="187"/>
    </location>
</feature>
<dbReference type="AlphaFoldDB" id="A0A1I6VQI2"/>
<keyword evidence="1" id="KW-0812">Transmembrane</keyword>
<evidence type="ECO:0000256" key="1">
    <source>
        <dbReference type="SAM" id="Phobius"/>
    </source>
</evidence>
<feature type="transmembrane region" description="Helical" evidence="1">
    <location>
        <begin position="367"/>
        <end position="388"/>
    </location>
</feature>
<keyword evidence="1" id="KW-0472">Membrane</keyword>
<sequence length="406" mass="43097">MSETTRRPAPPTGTPAGGTGRLPLLDVLRGVAVLGTLMTNIWIFAGPGAEWGVLTGGLDTPGLFSGTDAAGVAETVFRLLADGKFLALLTVLFGAGLAIQYDAARRRGAPWPGRYRLRALFLFAEGLVHFALIFAWDVLMGYALVSLLVAWLLTRSEGARGRVLRWAAVAHLTVMTLLTLALLTAPAEDGPGGSGPSQRVIALYAEGSWAEQIAFRLENALILRAEPLLSFGLLLFLFLLGVRLYRAGAFAPGAAGERLRRRLMRWGLGAGIPLTLATGGLSPDLFLLGRYVAAPVLALGYLGAIGVLLDRRAARAPGRVPGQLTASLTAVGRTALSCYVGQNLLAALACYGAGLGLATRFADSGPWWVMALWAVIGLLLVAGARLWLRYADHGPLESLQRRVLRR</sequence>
<feature type="transmembrane region" description="Helical" evidence="1">
    <location>
        <begin position="288"/>
        <end position="309"/>
    </location>
</feature>
<protein>
    <recommendedName>
        <fullName evidence="2">DUF418 domain-containing protein</fullName>
    </recommendedName>
</protein>
<dbReference type="Proteomes" id="UP000198873">
    <property type="component" value="Unassembled WGS sequence"/>
</dbReference>
<dbReference type="InterPro" id="IPR007349">
    <property type="entry name" value="DUF418"/>
</dbReference>
<name>A0A1I6VQI2_9ACTN</name>
<feature type="transmembrane region" description="Helical" evidence="1">
    <location>
        <begin position="343"/>
        <end position="361"/>
    </location>
</feature>
<dbReference type="EMBL" id="FPAB01000009">
    <property type="protein sequence ID" value="SFT15684.1"/>
    <property type="molecule type" value="Genomic_DNA"/>
</dbReference>
<feature type="domain" description="DUF418" evidence="2">
    <location>
        <begin position="244"/>
        <end position="404"/>
    </location>
</feature>
<feature type="transmembrane region" description="Helical" evidence="1">
    <location>
        <begin position="85"/>
        <end position="103"/>
    </location>
</feature>
<dbReference type="RefSeq" id="WP_093844172.1">
    <property type="nucleotide sequence ID" value="NZ_FPAB01000009.1"/>
</dbReference>
<dbReference type="PANTHER" id="PTHR30590">
    <property type="entry name" value="INNER MEMBRANE PROTEIN"/>
    <property type="match status" value="1"/>
</dbReference>
<gene>
    <name evidence="3" type="ORF">SAMN05444716_10984</name>
</gene>
<dbReference type="Pfam" id="PF04235">
    <property type="entry name" value="DUF418"/>
    <property type="match status" value="1"/>
</dbReference>
<feature type="transmembrane region" description="Helical" evidence="1">
    <location>
        <begin position="228"/>
        <end position="245"/>
    </location>
</feature>
<dbReference type="InterPro" id="IPR052529">
    <property type="entry name" value="Bact_Transport_Assoc"/>
</dbReference>
<accession>A0A1I6VQI2</accession>